<evidence type="ECO:0000313" key="5">
    <source>
        <dbReference type="Proteomes" id="UP000290172"/>
    </source>
</evidence>
<evidence type="ECO:0000256" key="2">
    <source>
        <dbReference type="SAM" id="Phobius"/>
    </source>
</evidence>
<feature type="coiled-coil region" evidence="1">
    <location>
        <begin position="126"/>
        <end position="153"/>
    </location>
</feature>
<evidence type="ECO:0000313" key="4">
    <source>
        <dbReference type="EMBL" id="RXJ68660.1"/>
    </source>
</evidence>
<feature type="transmembrane region" description="Helical" evidence="2">
    <location>
        <begin position="729"/>
        <end position="758"/>
    </location>
</feature>
<accession>A0A4Q0YDV2</accession>
<dbReference type="Proteomes" id="UP000290172">
    <property type="component" value="Unassembled WGS sequence"/>
</dbReference>
<feature type="transmembrane region" description="Helical" evidence="2">
    <location>
        <begin position="676"/>
        <end position="700"/>
    </location>
</feature>
<dbReference type="AlphaFoldDB" id="A0A4Q0YDV2"/>
<evidence type="ECO:0000256" key="3">
    <source>
        <dbReference type="SAM" id="SignalP"/>
    </source>
</evidence>
<keyword evidence="3" id="KW-0732">Signal</keyword>
<dbReference type="RefSeq" id="WP_128980683.1">
    <property type="nucleotide sequence ID" value="NZ_PDKJ01000005.1"/>
</dbReference>
<keyword evidence="2" id="KW-0472">Membrane</keyword>
<gene>
    <name evidence="4" type="ORF">CRV08_07515</name>
</gene>
<keyword evidence="1" id="KW-0175">Coiled coil</keyword>
<feature type="transmembrane region" description="Helical" evidence="2">
    <location>
        <begin position="641"/>
        <end position="664"/>
    </location>
</feature>
<feature type="transmembrane region" description="Helical" evidence="2">
    <location>
        <begin position="608"/>
        <end position="629"/>
    </location>
</feature>
<feature type="coiled-coil region" evidence="1">
    <location>
        <begin position="470"/>
        <end position="497"/>
    </location>
</feature>
<proteinExistence type="predicted"/>
<reference evidence="4 5" key="1">
    <citation type="submission" date="2017-10" db="EMBL/GenBank/DDBJ databases">
        <title>Genomics of the genus Arcobacter.</title>
        <authorList>
            <person name="Perez-Cataluna A."/>
            <person name="Figueras M.J."/>
        </authorList>
    </citation>
    <scope>NUCLEOTIDE SEQUENCE [LARGE SCALE GENOMIC DNA]</scope>
    <source>
        <strain evidence="4 5">CECT 8993</strain>
    </source>
</reference>
<feature type="signal peptide" evidence="3">
    <location>
        <begin position="1"/>
        <end position="18"/>
    </location>
</feature>
<keyword evidence="2" id="KW-0812">Transmembrane</keyword>
<evidence type="ECO:0000256" key="1">
    <source>
        <dbReference type="SAM" id="Coils"/>
    </source>
</evidence>
<name>A0A4Q0YDV2_9BACT</name>
<comment type="caution">
    <text evidence="4">The sequence shown here is derived from an EMBL/GenBank/DDBJ whole genome shotgun (WGS) entry which is preliminary data.</text>
</comment>
<sequence length="797" mass="90093">MKKLLLIIVLCISLFAQEETTQENLNKYLTGIPTTQCLNNLNLGNFIKKSDDGNVLFTFILDGANLSTGRLTYNVYKVNEEFNTVEMGINKEVDKISFINPSCNYSKIEPTELQSMIQENGLSNYAQNTNQRNEQLNTDLKELENKYLGKNAEFSQVGNDKRYLTTASYLLACFSFNESIIDIKKSLTLNKVTLKPGYTIYPNNQVEKIEVTEVAKGFSSIASSIRKKVETTYNDVVLESVTEFLNDNVILFLFDFRSNWNDIILEMKTFLFLTFIPFSLGFLSLSKITKKISKIHNFDDVAEKGIMVVVLLFMFYFTNGTANKVELANGEERNINLSNFQKFSSNFFDKSMIYADKSANVFSKSYINFKRKSAGYLTDQEIVNILEDSTSAKRQQQFIDIFYEACKRDWNIDEIRNRFNITTKKDVISFPNQQQFNNFINESQSANNIQQFLNEGIAYPIISLTGCYNLERENKELKNLIANNKTTLDSIKDTQQEQADRDQIKKIAKMQYYSTAEQGFLALPQVAVTNIVTDNLNMFGAGESQDKLKAQSEKIKEENNLDDGWDNLTKPLFSNLAYMMVPGANAIKEFVSDGGSQLFEKIPFFGKFVGSLVGTGVAVGIMKYLVLYLPVVALSMASLMVIGWFFISVFIYFLVSPFIIVYALSQQQTDIIKDFLIRGVALAFKPILIILSVVVAVIAVDLFKDLSIILFETNFALLIDLIKTQDETLLSWFFIFLRGVLEVGTSIIATVSAFYLVFNGAEMILGMFGFKQSGIDVKEVVGGAVEGKTSKYNNPGV</sequence>
<feature type="chain" id="PRO_5020975032" evidence="3">
    <location>
        <begin position="19"/>
        <end position="797"/>
    </location>
</feature>
<protein>
    <submittedName>
        <fullName evidence="4">Uncharacterized protein</fullName>
    </submittedName>
</protein>
<organism evidence="4 5">
    <name type="scientific">Halarcobacter ebronensis</name>
    <dbReference type="NCBI Taxonomy" id="1462615"/>
    <lineage>
        <taxon>Bacteria</taxon>
        <taxon>Pseudomonadati</taxon>
        <taxon>Campylobacterota</taxon>
        <taxon>Epsilonproteobacteria</taxon>
        <taxon>Campylobacterales</taxon>
        <taxon>Arcobacteraceae</taxon>
        <taxon>Halarcobacter</taxon>
    </lineage>
</organism>
<feature type="transmembrane region" description="Helical" evidence="2">
    <location>
        <begin position="267"/>
        <end position="285"/>
    </location>
</feature>
<dbReference type="EMBL" id="PDKJ01000005">
    <property type="protein sequence ID" value="RXJ68660.1"/>
    <property type="molecule type" value="Genomic_DNA"/>
</dbReference>
<keyword evidence="2" id="KW-1133">Transmembrane helix</keyword>